<evidence type="ECO:0000259" key="2">
    <source>
        <dbReference type="PROSITE" id="PS51077"/>
    </source>
</evidence>
<dbReference type="PROSITE" id="PS51077">
    <property type="entry name" value="HTH_ICLR"/>
    <property type="match status" value="1"/>
</dbReference>
<dbReference type="Pfam" id="PF01614">
    <property type="entry name" value="IclR_C"/>
    <property type="match status" value="1"/>
</dbReference>
<dbReference type="Pfam" id="PF09339">
    <property type="entry name" value="HTH_IclR"/>
    <property type="match status" value="1"/>
</dbReference>
<dbReference type="PANTHER" id="PTHR30136:SF34">
    <property type="entry name" value="TRANSCRIPTIONAL REGULATOR"/>
    <property type="match status" value="1"/>
</dbReference>
<keyword evidence="5" id="KW-1185">Reference proteome</keyword>
<evidence type="ECO:0000313" key="4">
    <source>
        <dbReference type="EMBL" id="MFC4202445.1"/>
    </source>
</evidence>
<feature type="domain" description="IclR-ED" evidence="3">
    <location>
        <begin position="87"/>
        <end position="272"/>
    </location>
</feature>
<feature type="domain" description="HTH iclR-type" evidence="2">
    <location>
        <begin position="24"/>
        <end position="86"/>
    </location>
</feature>
<dbReference type="PROSITE" id="PS51078">
    <property type="entry name" value="ICLR_ED"/>
    <property type="match status" value="1"/>
</dbReference>
<proteinExistence type="predicted"/>
<dbReference type="RefSeq" id="WP_217965888.1">
    <property type="nucleotide sequence ID" value="NZ_JAHTBN010000009.1"/>
</dbReference>
<name>A0ABV8NZV3_9BURK</name>
<comment type="caution">
    <text evidence="4">The sequence shown here is derived from an EMBL/GenBank/DDBJ whole genome shotgun (WGS) entry which is preliminary data.</text>
</comment>
<sequence length="282" mass="30461">MTDTTHAKRLAAADDGRPAAKNTVLSLAKAFRILEAFTAAQPELTMAEVARKADVDNATAFRFLNTLVNLGYVKKVPDTRLFRLSFKVLDLGFNAIAHSDLRTHARPVLRGLVGEVREVASIGVLEDSQVLYAERVQAGLTRLGVDIRIGSRIPVYSSAIGHALLAWCPRDLQVRVLESSPRRKLTPTTLVDLNELLQRLDEVKDRGYAVSDQENVSGLYVVAAPILDVDGMPVAAVSVAAPALNTTLAQFKEDAIGPVVEASVELSKALRSNGSFTLPHAT</sequence>
<dbReference type="PANTHER" id="PTHR30136">
    <property type="entry name" value="HELIX-TURN-HELIX TRANSCRIPTIONAL REGULATOR, ICLR FAMILY"/>
    <property type="match status" value="1"/>
</dbReference>
<evidence type="ECO:0000259" key="3">
    <source>
        <dbReference type="PROSITE" id="PS51078"/>
    </source>
</evidence>
<dbReference type="InterPro" id="IPR005471">
    <property type="entry name" value="Tscrpt_reg_IclR_N"/>
</dbReference>
<keyword evidence="1" id="KW-0238">DNA-binding</keyword>
<protein>
    <submittedName>
        <fullName evidence="4">IclR family transcriptional regulator</fullName>
    </submittedName>
</protein>
<dbReference type="EMBL" id="JBHSBV010000005">
    <property type="protein sequence ID" value="MFC4202445.1"/>
    <property type="molecule type" value="Genomic_DNA"/>
</dbReference>
<gene>
    <name evidence="4" type="ORF">ACFOY1_15930</name>
</gene>
<dbReference type="SMART" id="SM00346">
    <property type="entry name" value="HTH_ICLR"/>
    <property type="match status" value="1"/>
</dbReference>
<accession>A0ABV8NZV3</accession>
<dbReference type="InterPro" id="IPR050707">
    <property type="entry name" value="HTH_MetabolicPath_Reg"/>
</dbReference>
<organism evidence="4 5">
    <name type="scientific">Candidimonas humi</name>
    <dbReference type="NCBI Taxonomy" id="683355"/>
    <lineage>
        <taxon>Bacteria</taxon>
        <taxon>Pseudomonadati</taxon>
        <taxon>Pseudomonadota</taxon>
        <taxon>Betaproteobacteria</taxon>
        <taxon>Burkholderiales</taxon>
        <taxon>Alcaligenaceae</taxon>
        <taxon>Candidimonas</taxon>
    </lineage>
</organism>
<dbReference type="InterPro" id="IPR014757">
    <property type="entry name" value="Tscrpt_reg_IclR_C"/>
</dbReference>
<evidence type="ECO:0000313" key="5">
    <source>
        <dbReference type="Proteomes" id="UP001595848"/>
    </source>
</evidence>
<reference evidence="5" key="1">
    <citation type="journal article" date="2019" name="Int. J. Syst. Evol. Microbiol.">
        <title>The Global Catalogue of Microorganisms (GCM) 10K type strain sequencing project: providing services to taxonomists for standard genome sequencing and annotation.</title>
        <authorList>
            <consortium name="The Broad Institute Genomics Platform"/>
            <consortium name="The Broad Institute Genome Sequencing Center for Infectious Disease"/>
            <person name="Wu L."/>
            <person name="Ma J."/>
        </authorList>
    </citation>
    <scope>NUCLEOTIDE SEQUENCE [LARGE SCALE GENOMIC DNA]</scope>
    <source>
        <strain evidence="5">LMG 24813</strain>
    </source>
</reference>
<dbReference type="Proteomes" id="UP001595848">
    <property type="component" value="Unassembled WGS sequence"/>
</dbReference>
<evidence type="ECO:0000256" key="1">
    <source>
        <dbReference type="ARBA" id="ARBA00023125"/>
    </source>
</evidence>